<protein>
    <submittedName>
        <fullName evidence="2">Uncharacterized protein</fullName>
    </submittedName>
</protein>
<proteinExistence type="predicted"/>
<keyword evidence="3" id="KW-1185">Reference proteome</keyword>
<comment type="caution">
    <text evidence="2">The sequence shown here is derived from an EMBL/GenBank/DDBJ whole genome shotgun (WGS) entry which is preliminary data.</text>
</comment>
<feature type="region of interest" description="Disordered" evidence="1">
    <location>
        <begin position="1"/>
        <end position="24"/>
    </location>
</feature>
<organism evidence="2 3">
    <name type="scientific">Jutongia huaianensis</name>
    <dbReference type="NCBI Taxonomy" id="2763668"/>
    <lineage>
        <taxon>Bacteria</taxon>
        <taxon>Bacillati</taxon>
        <taxon>Bacillota</taxon>
        <taxon>Clostridia</taxon>
        <taxon>Lachnospirales</taxon>
        <taxon>Lachnospiraceae</taxon>
        <taxon>Jutongia</taxon>
    </lineage>
</organism>
<reference evidence="2 3" key="1">
    <citation type="submission" date="2020-08" db="EMBL/GenBank/DDBJ databases">
        <title>Genome public.</title>
        <authorList>
            <person name="Liu C."/>
            <person name="Sun Q."/>
        </authorList>
    </citation>
    <scope>NUCLEOTIDE SEQUENCE [LARGE SCALE GENOMIC DNA]</scope>
    <source>
        <strain evidence="2 3">NSJ-37</strain>
    </source>
</reference>
<evidence type="ECO:0000313" key="2">
    <source>
        <dbReference type="EMBL" id="MBC8561863.1"/>
    </source>
</evidence>
<gene>
    <name evidence="2" type="ORF">H8704_04330</name>
</gene>
<dbReference type="Proteomes" id="UP000606193">
    <property type="component" value="Unassembled WGS sequence"/>
</dbReference>
<accession>A0ABR7N1J5</accession>
<evidence type="ECO:0000256" key="1">
    <source>
        <dbReference type="SAM" id="MobiDB-lite"/>
    </source>
</evidence>
<sequence length="92" mass="10876">MQEEFFMNSMEHDPKLSGEHGAQTRKSLAMKAEEILGMDLEVIVADDDLMYDSLVKLKPLENPKKNPMQNALRKYYYYRNGKEFPRLNSYQR</sequence>
<dbReference type="RefSeq" id="WP_117781598.1">
    <property type="nucleotide sequence ID" value="NZ_JACRSX010000003.1"/>
</dbReference>
<dbReference type="EMBL" id="JACRSX010000003">
    <property type="protein sequence ID" value="MBC8561863.1"/>
    <property type="molecule type" value="Genomic_DNA"/>
</dbReference>
<evidence type="ECO:0000313" key="3">
    <source>
        <dbReference type="Proteomes" id="UP000606193"/>
    </source>
</evidence>
<name>A0ABR7N1J5_9FIRM</name>